<comment type="function">
    <text evidence="1">VSG forms a coat on the surface of the parasite. The trypanosome evades the immune response of the host by expressing a series of antigenically distinct VSGs from an estimated 1000 VSG genes.</text>
</comment>
<dbReference type="GO" id="GO:0005886">
    <property type="term" value="C:plasma membrane"/>
    <property type="evidence" value="ECO:0007669"/>
    <property type="project" value="UniProtKB-SubCell"/>
</dbReference>
<evidence type="ECO:0000256" key="5">
    <source>
        <dbReference type="ARBA" id="ARBA00022729"/>
    </source>
</evidence>
<keyword evidence="5" id="KW-0732">Signal</keyword>
<evidence type="ECO:0000259" key="9">
    <source>
        <dbReference type="Pfam" id="PF13206"/>
    </source>
</evidence>
<accession>M4SYN7</accession>
<keyword evidence="7" id="KW-0325">Glycoprotein</keyword>
<evidence type="ECO:0000256" key="2">
    <source>
        <dbReference type="ARBA" id="ARBA00004609"/>
    </source>
</evidence>
<proteinExistence type="predicted"/>
<feature type="domain" description="Trypanosome variant surface glycoprotein B-type N-terminal" evidence="9">
    <location>
        <begin position="29"/>
        <end position="370"/>
    </location>
</feature>
<keyword evidence="4" id="KW-0336">GPI-anchor</keyword>
<sequence>MSHVHYVFLATFIAGEMARLSTGQTISILANKHEYRELCKILALERIGITLQDLSSPPSEDINLVMDINMSLSNPSWQDMFVKDKSKGELHANSADAKQKGEDYDGQWAAWLEARKRIEKAKQTTAFKGLNLDDLKDYQKQKLRRHVQAVAEQVATAAGNFVPADSEEGKLTSDAVTQTLREAAYSDKKATERDVKTQQAFGSAMTNQARENDCTTNTGGTAGNSVLATEACLCLKPKGGTDVKGACAMTLDGSWTWQNSHAAPTVDDIRKLSKYCNGGTTAQQHGQLLRAAIDNIAASVIKGDADAYLGAFQATNCNGQNNRGVCVELKAGAKDADGGLIKLTWYATLNTLAECLIRREAAEKSNNIATKKFKK</sequence>
<dbReference type="GO" id="GO:0098552">
    <property type="term" value="C:side of membrane"/>
    <property type="evidence" value="ECO:0007669"/>
    <property type="project" value="UniProtKB-KW"/>
</dbReference>
<evidence type="ECO:0000256" key="3">
    <source>
        <dbReference type="ARBA" id="ARBA00022475"/>
    </source>
</evidence>
<keyword evidence="6" id="KW-0472">Membrane</keyword>
<dbReference type="EMBL" id="KC613020">
    <property type="protein sequence ID" value="AGH60451.1"/>
    <property type="molecule type" value="Genomic_DNA"/>
</dbReference>
<evidence type="ECO:0000256" key="7">
    <source>
        <dbReference type="ARBA" id="ARBA00023180"/>
    </source>
</evidence>
<name>M4SYN7_9TRYP</name>
<evidence type="ECO:0000256" key="8">
    <source>
        <dbReference type="ARBA" id="ARBA00023288"/>
    </source>
</evidence>
<dbReference type="InterPro" id="IPR025932">
    <property type="entry name" value="Trypano_VSG_B_N_dom"/>
</dbReference>
<evidence type="ECO:0000256" key="1">
    <source>
        <dbReference type="ARBA" id="ARBA00002523"/>
    </source>
</evidence>
<reference evidence="10" key="1">
    <citation type="submission" date="2013-02" db="EMBL/GenBank/DDBJ databases">
        <authorList>
            <person name="Cross G.A.M."/>
            <person name="Kim H.-S."/>
            <person name="Wickstead B."/>
        </authorList>
    </citation>
    <scope>NUCLEOTIDE SEQUENCE</scope>
    <source>
        <strain evidence="10">Lister 427</strain>
    </source>
</reference>
<evidence type="ECO:0000313" key="10">
    <source>
        <dbReference type="EMBL" id="AGH60451.1"/>
    </source>
</evidence>
<evidence type="ECO:0000256" key="6">
    <source>
        <dbReference type="ARBA" id="ARBA00023136"/>
    </source>
</evidence>
<reference evidence="10" key="2">
    <citation type="journal article" date="2014" name="Mol. Biochem. Parasitol.">
        <title>Capturing the variant surface glycoprotein repertoire (the VSGnome) of Trypanosoma brucei Lister 427.</title>
        <authorList>
            <person name="Cross G.A."/>
            <person name="Kim H.S."/>
            <person name="Wickstead B."/>
        </authorList>
    </citation>
    <scope>NUCLEOTIDE SEQUENCE</scope>
    <source>
        <strain evidence="10">Lister 427</strain>
    </source>
</reference>
<organism evidence="10">
    <name type="scientific">Trypanosoma brucei</name>
    <dbReference type="NCBI Taxonomy" id="5691"/>
    <lineage>
        <taxon>Eukaryota</taxon>
        <taxon>Discoba</taxon>
        <taxon>Euglenozoa</taxon>
        <taxon>Kinetoplastea</taxon>
        <taxon>Metakinetoplastina</taxon>
        <taxon>Trypanosomatida</taxon>
        <taxon>Trypanosomatidae</taxon>
        <taxon>Trypanosoma</taxon>
    </lineage>
</organism>
<evidence type="ECO:0000256" key="4">
    <source>
        <dbReference type="ARBA" id="ARBA00022622"/>
    </source>
</evidence>
<dbReference type="Pfam" id="PF13206">
    <property type="entry name" value="VSG_B"/>
    <property type="match status" value="1"/>
</dbReference>
<comment type="subcellular location">
    <subcellularLocation>
        <location evidence="2">Cell membrane</location>
        <topology evidence="2">Lipid-anchor</topology>
        <topology evidence="2">GPI-anchor</topology>
    </subcellularLocation>
</comment>
<dbReference type="AlphaFoldDB" id="M4SYN7"/>
<keyword evidence="3" id="KW-1003">Cell membrane</keyword>
<dbReference type="VEuPathDB" id="TriTrypDB:Tb11.v5.0889"/>
<keyword evidence="8" id="KW-0449">Lipoprotein</keyword>
<protein>
    <submittedName>
        <fullName evidence="10">Variant surface glycoprotein 1525</fullName>
    </submittedName>
</protein>